<evidence type="ECO:0000259" key="7">
    <source>
        <dbReference type="SMART" id="SM00849"/>
    </source>
</evidence>
<dbReference type="NCBIfam" id="TIGR00360">
    <property type="entry name" value="ComEC_N-term"/>
    <property type="match status" value="1"/>
</dbReference>
<feature type="transmembrane region" description="Helical" evidence="6">
    <location>
        <begin position="229"/>
        <end position="251"/>
    </location>
</feature>
<keyword evidence="5 6" id="KW-0472">Membrane</keyword>
<proteinExistence type="predicted"/>
<dbReference type="Pfam" id="PF00753">
    <property type="entry name" value="Lactamase_B"/>
    <property type="match status" value="1"/>
</dbReference>
<protein>
    <submittedName>
        <fullName evidence="8">DNA internalization-related competence protein ComEC/Rec2</fullName>
    </submittedName>
</protein>
<dbReference type="InterPro" id="IPR004797">
    <property type="entry name" value="Competence_ComEC/Rec2"/>
</dbReference>
<dbReference type="RefSeq" id="WP_048723848.1">
    <property type="nucleotide sequence ID" value="NZ_CP024101.1"/>
</dbReference>
<keyword evidence="2" id="KW-1003">Cell membrane</keyword>
<evidence type="ECO:0000256" key="3">
    <source>
        <dbReference type="ARBA" id="ARBA00022692"/>
    </source>
</evidence>
<evidence type="ECO:0000313" key="9">
    <source>
        <dbReference type="Proteomes" id="UP000242164"/>
    </source>
</evidence>
<dbReference type="PANTHER" id="PTHR30619:SF1">
    <property type="entry name" value="RECOMBINATION PROTEIN 2"/>
    <property type="match status" value="1"/>
</dbReference>
<dbReference type="SMART" id="SM00849">
    <property type="entry name" value="Lactamase_B"/>
    <property type="match status" value="1"/>
</dbReference>
<dbReference type="GO" id="GO:0005886">
    <property type="term" value="C:plasma membrane"/>
    <property type="evidence" value="ECO:0007669"/>
    <property type="project" value="UniProtKB-SubCell"/>
</dbReference>
<dbReference type="SUPFAM" id="SSF56281">
    <property type="entry name" value="Metallo-hydrolase/oxidoreductase"/>
    <property type="match status" value="1"/>
</dbReference>
<dbReference type="EMBL" id="FMIK01000047">
    <property type="protein sequence ID" value="SCM01154.1"/>
    <property type="molecule type" value="Genomic_DNA"/>
</dbReference>
<accession>A0AAX2CKJ4</accession>
<keyword evidence="3 6" id="KW-0812">Transmembrane</keyword>
<dbReference type="InterPro" id="IPR035681">
    <property type="entry name" value="ComA-like_MBL"/>
</dbReference>
<dbReference type="AlphaFoldDB" id="A0AAX2CKJ4"/>
<comment type="subcellular location">
    <subcellularLocation>
        <location evidence="1">Cell membrane</location>
        <topology evidence="1">Multi-pass membrane protein</topology>
    </subcellularLocation>
</comment>
<dbReference type="InterPro" id="IPR052159">
    <property type="entry name" value="Competence_DNA_uptake"/>
</dbReference>
<feature type="transmembrane region" description="Helical" evidence="6">
    <location>
        <begin position="289"/>
        <end position="314"/>
    </location>
</feature>
<feature type="transmembrane region" description="Helical" evidence="6">
    <location>
        <begin position="6"/>
        <end position="37"/>
    </location>
</feature>
<evidence type="ECO:0000256" key="4">
    <source>
        <dbReference type="ARBA" id="ARBA00022989"/>
    </source>
</evidence>
<organism evidence="8 9">
    <name type="scientific">Bacillus cytotoxicus</name>
    <dbReference type="NCBI Taxonomy" id="580165"/>
    <lineage>
        <taxon>Bacteria</taxon>
        <taxon>Bacillati</taxon>
        <taxon>Bacillota</taxon>
        <taxon>Bacilli</taxon>
        <taxon>Bacillales</taxon>
        <taxon>Bacillaceae</taxon>
        <taxon>Bacillus</taxon>
        <taxon>Bacillus cereus group</taxon>
    </lineage>
</organism>
<evidence type="ECO:0000256" key="5">
    <source>
        <dbReference type="ARBA" id="ARBA00023136"/>
    </source>
</evidence>
<feature type="transmembrane region" description="Helical" evidence="6">
    <location>
        <begin position="449"/>
        <end position="468"/>
    </location>
</feature>
<dbReference type="PANTHER" id="PTHR30619">
    <property type="entry name" value="DNA INTERNALIZATION/COMPETENCE PROTEIN COMEC/REC2"/>
    <property type="match status" value="1"/>
</dbReference>
<evidence type="ECO:0000256" key="1">
    <source>
        <dbReference type="ARBA" id="ARBA00004651"/>
    </source>
</evidence>
<name>A0AAX2CKJ4_9BACI</name>
<feature type="transmembrane region" description="Helical" evidence="6">
    <location>
        <begin position="263"/>
        <end position="283"/>
    </location>
</feature>
<dbReference type="InterPro" id="IPR004477">
    <property type="entry name" value="ComEC_N"/>
</dbReference>
<dbReference type="InterPro" id="IPR025405">
    <property type="entry name" value="DUF4131"/>
</dbReference>
<evidence type="ECO:0000256" key="6">
    <source>
        <dbReference type="SAM" id="Phobius"/>
    </source>
</evidence>
<feature type="transmembrane region" description="Helical" evidence="6">
    <location>
        <begin position="475"/>
        <end position="494"/>
    </location>
</feature>
<feature type="transmembrane region" description="Helical" evidence="6">
    <location>
        <begin position="326"/>
        <end position="346"/>
    </location>
</feature>
<dbReference type="NCBIfam" id="TIGR00361">
    <property type="entry name" value="ComEC_Rec2"/>
    <property type="match status" value="1"/>
</dbReference>
<dbReference type="Pfam" id="PF13567">
    <property type="entry name" value="DUF4131"/>
    <property type="match status" value="1"/>
</dbReference>
<dbReference type="InterPro" id="IPR001279">
    <property type="entry name" value="Metallo-B-lactamas"/>
</dbReference>
<dbReference type="InterPro" id="IPR036866">
    <property type="entry name" value="RibonucZ/Hydroxyglut_hydro"/>
</dbReference>
<dbReference type="PROSITE" id="PS51257">
    <property type="entry name" value="PROKAR_LIPOPROTEIN"/>
    <property type="match status" value="1"/>
</dbReference>
<keyword evidence="4 6" id="KW-1133">Transmembrane helix</keyword>
<dbReference type="Proteomes" id="UP000242164">
    <property type="component" value="Unassembled WGS sequence"/>
</dbReference>
<evidence type="ECO:0000313" key="8">
    <source>
        <dbReference type="EMBL" id="SCM01154.1"/>
    </source>
</evidence>
<dbReference type="GO" id="GO:0030420">
    <property type="term" value="P:establishment of competence for transformation"/>
    <property type="evidence" value="ECO:0007669"/>
    <property type="project" value="InterPro"/>
</dbReference>
<dbReference type="CDD" id="cd07731">
    <property type="entry name" value="ComA-like_MBL-fold"/>
    <property type="match status" value="1"/>
</dbReference>
<sequence>MRRQWGYIAISFVIGIAIACSSSQLLGTILFGCYFLFCTCRTSRQTLMFCIVACLSSFLYTSYIEQENKPSIRYDLESITGLIQNTPLINGNRLSFQIEDNSKNKVQLFYNMQSEKEKNVLRGLRVGMVCTFRGALKEPPSARNFYGFDYKNYLYKQRIHFLFEATAIMDCSNNHVTFVNWLFQLRQKATLAVAEMFPEQSGAFMNALLFGDRQFMSYEVEQQYQQFGLIHLLAISGSHIVLLSAIVYFVLLRIGVTRERTTTALIICIPLYMFFAGASPSVMRASIMGTLLLIGVMHSFRLFSIDAISVTAIFMLIYDPYMLFDIGFQFSFIGSLALLLSANTLLQHNRGVIQNAIILSLISQLASIPITLYHFGYFSPYSIPLNLIYVPFLSCIVLPCSIIIFLCMMIFPPLAKGIAHLLSICLRMSNDVLQYCEAFPFVRFTFGQTPPFLVVLYSFSIIIICIVWERAIRKIFLYFAFGIFFFLCMCHYLSPYFRASGSVTFIDVGQGDAILIRLPYDKEVYLIDTGGTIPIKKEHWQQKKHEFSIGDDVLIPFLQKQGIRTIDKLIVTHGDVDHMGAAKEVVSALDVKEIIFGKKRKDSVLEAELKYLAQKKDMRINKVKEGDGWKVDEVEFRVLSPEGSETSDNDSSIVLWAKIGEFTWLFTGDLEEKGEERIVKQYPNLRADILKVGHHGSKTSSTAPFLRLIQPKKAIISVGEHNRYGHPHDQVLKRLEEMQVEVWRTDREGAILYTFQGKNGTFQSKLTYDETQKRMKKDRK</sequence>
<gene>
    <name evidence="8" type="ORF">BCB44BAC_03442</name>
</gene>
<feature type="domain" description="Metallo-beta-lactamase" evidence="7">
    <location>
        <begin position="510"/>
        <end position="720"/>
    </location>
</feature>
<reference evidence="8 9" key="1">
    <citation type="submission" date="2016-08" db="EMBL/GenBank/DDBJ databases">
        <authorList>
            <person name="Loux V."/>
            <person name="Rue O."/>
        </authorList>
    </citation>
    <scope>NUCLEOTIDE SEQUENCE [LARGE SCALE GENOMIC DNA]</scope>
    <source>
        <strain evidence="8 9">AFSSA_08CEB44bac</strain>
    </source>
</reference>
<dbReference type="Gene3D" id="3.60.15.10">
    <property type="entry name" value="Ribonuclease Z/Hydroxyacylglutathione hydrolase-like"/>
    <property type="match status" value="1"/>
</dbReference>
<comment type="caution">
    <text evidence="8">The sequence shown here is derived from an EMBL/GenBank/DDBJ whole genome shotgun (WGS) entry which is preliminary data.</text>
</comment>
<feature type="transmembrane region" description="Helical" evidence="6">
    <location>
        <begin position="387"/>
        <end position="411"/>
    </location>
</feature>
<dbReference type="Pfam" id="PF03772">
    <property type="entry name" value="Competence"/>
    <property type="match status" value="1"/>
</dbReference>
<feature type="transmembrane region" description="Helical" evidence="6">
    <location>
        <begin position="352"/>
        <end position="375"/>
    </location>
</feature>
<evidence type="ECO:0000256" key="2">
    <source>
        <dbReference type="ARBA" id="ARBA00022475"/>
    </source>
</evidence>